<dbReference type="EMBL" id="BNJQ01000015">
    <property type="protein sequence ID" value="GHP07100.1"/>
    <property type="molecule type" value="Genomic_DNA"/>
</dbReference>
<sequence>MALAASAPPPPFPDSSLASLPASDLRLLWLRASRNAAAASAVLASSTSHPRVEASHNSALASRVADVFQEGVPTCVQRALRNGQTLTCAAHAQARAQLESAMEKMGDVSEEVSRRAGASQVHAETTEALDWRLCEQAIAYTALSERLERAMEVRRHVVTATLAGEWQSTPSDTCVWALGEGKWAWNEL</sequence>
<name>A0A830HMU2_9CHLO</name>
<organism evidence="1 2">
    <name type="scientific">Pycnococcus provasolii</name>
    <dbReference type="NCBI Taxonomy" id="41880"/>
    <lineage>
        <taxon>Eukaryota</taxon>
        <taxon>Viridiplantae</taxon>
        <taxon>Chlorophyta</taxon>
        <taxon>Pseudoscourfieldiophyceae</taxon>
        <taxon>Pseudoscourfieldiales</taxon>
        <taxon>Pycnococcaceae</taxon>
        <taxon>Pycnococcus</taxon>
    </lineage>
</organism>
<dbReference type="Proteomes" id="UP000660262">
    <property type="component" value="Unassembled WGS sequence"/>
</dbReference>
<evidence type="ECO:0000313" key="1">
    <source>
        <dbReference type="EMBL" id="GHP07100.1"/>
    </source>
</evidence>
<proteinExistence type="predicted"/>
<accession>A0A830HMU2</accession>
<dbReference type="AlphaFoldDB" id="A0A830HMU2"/>
<comment type="caution">
    <text evidence="1">The sequence shown here is derived from an EMBL/GenBank/DDBJ whole genome shotgun (WGS) entry which is preliminary data.</text>
</comment>
<keyword evidence="2" id="KW-1185">Reference proteome</keyword>
<evidence type="ECO:0000313" key="2">
    <source>
        <dbReference type="Proteomes" id="UP000660262"/>
    </source>
</evidence>
<reference evidence="1" key="1">
    <citation type="submission" date="2020-10" db="EMBL/GenBank/DDBJ databases">
        <title>Unveiling of a novel bifunctional photoreceptor, Dualchrome1, isolated from a cosmopolitan green alga.</title>
        <authorList>
            <person name="Suzuki S."/>
            <person name="Kawachi M."/>
        </authorList>
    </citation>
    <scope>NUCLEOTIDE SEQUENCE</scope>
    <source>
        <strain evidence="1">NIES 2893</strain>
    </source>
</reference>
<gene>
    <name evidence="1" type="ORF">PPROV_000584300</name>
</gene>
<protein>
    <submittedName>
        <fullName evidence="1">Uncharacterized protein</fullName>
    </submittedName>
</protein>